<proteinExistence type="predicted"/>
<dbReference type="STRING" id="320778.ABT57_23315"/>
<dbReference type="PANTHER" id="PTHR30212">
    <property type="entry name" value="PROTEIN YIIM"/>
    <property type="match status" value="1"/>
</dbReference>
<evidence type="ECO:0000313" key="3">
    <source>
        <dbReference type="Proteomes" id="UP000035909"/>
    </source>
</evidence>
<dbReference type="InterPro" id="IPR052353">
    <property type="entry name" value="Benzoxazolinone_Detox_Enz"/>
</dbReference>
<dbReference type="PATRIC" id="fig|320778.3.peg.4982"/>
<reference evidence="2 3" key="1">
    <citation type="submission" date="2015-05" db="EMBL/GenBank/DDBJ databases">
        <title>Photobacterium galathea sp. nov.</title>
        <authorList>
            <person name="Machado H."/>
            <person name="Gram L."/>
        </authorList>
    </citation>
    <scope>NUCLEOTIDE SEQUENCE [LARGE SCALE GENOMIC DNA]</scope>
    <source>
        <strain evidence="2 3">DSM 22954</strain>
    </source>
</reference>
<dbReference type="EMBL" id="LDOU01000034">
    <property type="protein sequence ID" value="KLV04515.1"/>
    <property type="molecule type" value="Genomic_DNA"/>
</dbReference>
<dbReference type="GO" id="GO:0030170">
    <property type="term" value="F:pyridoxal phosphate binding"/>
    <property type="evidence" value="ECO:0007669"/>
    <property type="project" value="InterPro"/>
</dbReference>
<dbReference type="Pfam" id="PF03475">
    <property type="entry name" value="YiiM_3-alpha"/>
    <property type="match status" value="1"/>
</dbReference>
<dbReference type="PROSITE" id="PS51340">
    <property type="entry name" value="MOSC"/>
    <property type="match status" value="1"/>
</dbReference>
<dbReference type="InterPro" id="IPR005302">
    <property type="entry name" value="MoCF_Sase_C"/>
</dbReference>
<dbReference type="Pfam" id="PF03473">
    <property type="entry name" value="MOSC"/>
    <property type="match status" value="1"/>
</dbReference>
<protein>
    <submittedName>
        <fullName evidence="2">Sulfurase</fullName>
    </submittedName>
</protein>
<evidence type="ECO:0000259" key="1">
    <source>
        <dbReference type="PROSITE" id="PS51340"/>
    </source>
</evidence>
<name>A0A0J1GXW9_9GAMM</name>
<dbReference type="GO" id="GO:0003824">
    <property type="term" value="F:catalytic activity"/>
    <property type="evidence" value="ECO:0007669"/>
    <property type="project" value="InterPro"/>
</dbReference>
<dbReference type="AlphaFoldDB" id="A0A0J1GXW9"/>
<sequence>MNQKFYLNGVYCGQIAQRYGLETAIDKSLVVEKVYLSLTGLDGDECADKRHHGGPERALHQYPSEHYAYWQQLHHKEGEQDAPKWQAPGMGENISSEGMTEETVCLGDRYRWGEAVIEVSQPRSPCFKLNKRWGVEEISVNMQAISRCGWLYRVIQPGLVSVTDPLVLIEREPNAMTLKAVCDIFFGDPLNHEGLKQLQQQRKLSHSWMSKVEQRLETNQVENWNFRLLGHA</sequence>
<dbReference type="InterPro" id="IPR011037">
    <property type="entry name" value="Pyrv_Knase-like_insert_dom_sf"/>
</dbReference>
<dbReference type="Gene3D" id="2.40.33.20">
    <property type="entry name" value="PK beta-barrel domain-like"/>
    <property type="match status" value="1"/>
</dbReference>
<keyword evidence="3" id="KW-1185">Reference proteome</keyword>
<accession>A0A0J1GXW9</accession>
<feature type="domain" description="MOSC" evidence="1">
    <location>
        <begin position="28"/>
        <end position="169"/>
    </location>
</feature>
<comment type="caution">
    <text evidence="2">The sequence shown here is derived from an EMBL/GenBank/DDBJ whole genome shotgun (WGS) entry which is preliminary data.</text>
</comment>
<evidence type="ECO:0000313" key="2">
    <source>
        <dbReference type="EMBL" id="KLV04515.1"/>
    </source>
</evidence>
<gene>
    <name evidence="2" type="ORF">ABT57_23315</name>
</gene>
<dbReference type="InterPro" id="IPR005163">
    <property type="entry name" value="Tri_helical_YiiM-like"/>
</dbReference>
<organism evidence="2 3">
    <name type="scientific">Photobacterium ganghwense</name>
    <dbReference type="NCBI Taxonomy" id="320778"/>
    <lineage>
        <taxon>Bacteria</taxon>
        <taxon>Pseudomonadati</taxon>
        <taxon>Pseudomonadota</taxon>
        <taxon>Gammaproteobacteria</taxon>
        <taxon>Vibrionales</taxon>
        <taxon>Vibrionaceae</taxon>
        <taxon>Photobacterium</taxon>
    </lineage>
</organism>
<dbReference type="SUPFAM" id="SSF50800">
    <property type="entry name" value="PK beta-barrel domain-like"/>
    <property type="match status" value="1"/>
</dbReference>
<dbReference type="PANTHER" id="PTHR30212:SF2">
    <property type="entry name" value="PROTEIN YIIM"/>
    <property type="match status" value="1"/>
</dbReference>
<dbReference type="OrthoDB" id="9786134at2"/>
<dbReference type="Proteomes" id="UP000035909">
    <property type="component" value="Unassembled WGS sequence"/>
</dbReference>
<dbReference type="GO" id="GO:0030151">
    <property type="term" value="F:molybdenum ion binding"/>
    <property type="evidence" value="ECO:0007669"/>
    <property type="project" value="InterPro"/>
</dbReference>